<dbReference type="RefSeq" id="WP_118151571.1">
    <property type="nucleotide sequence ID" value="NZ_QWEY01000004.1"/>
</dbReference>
<protein>
    <recommendedName>
        <fullName evidence="4">DUF3618 domain-containing protein</fullName>
    </recommendedName>
</protein>
<dbReference type="EMBL" id="QWEY01000004">
    <property type="protein sequence ID" value="RGP37487.1"/>
    <property type="molecule type" value="Genomic_DNA"/>
</dbReference>
<dbReference type="AlphaFoldDB" id="A0A411Z346"/>
<dbReference type="Proteomes" id="UP000284547">
    <property type="component" value="Unassembled WGS sequence"/>
</dbReference>
<gene>
    <name evidence="2" type="ORF">D1012_09745</name>
</gene>
<evidence type="ECO:0000313" key="2">
    <source>
        <dbReference type="EMBL" id="RGP37487.1"/>
    </source>
</evidence>
<sequence length="277" mass="29277">MNTADKLEQDAQTQRANVESTLDELKDRMSLDQIIGEAGRFFGVNDAAATVRTMGQQVQSNPLAFGMIGLGVAWLAFGGDARSAGPSRSTNTTRHDTSEPGAMSHAMAAANDGIERVKETVSHATERAADLTSSVEDRLQTGMAQARDTAGQMQQSVATRLEDHPLLIGGLAVLMGAVVGAALPRTRTEDEWIGSQGDQLRDEAKAASVALKHRAVDAAQHTYDAAVDAARDEGLLPSDGETLASKLSNVAQAAVDEAKDQVEPVLHGEKPKDKPKV</sequence>
<evidence type="ECO:0008006" key="4">
    <source>
        <dbReference type="Google" id="ProtNLM"/>
    </source>
</evidence>
<name>A0A411Z346_9RHOB</name>
<feature type="region of interest" description="Disordered" evidence="1">
    <location>
        <begin position="257"/>
        <end position="277"/>
    </location>
</feature>
<keyword evidence="3" id="KW-1185">Reference proteome</keyword>
<accession>A0A411Z346</accession>
<dbReference type="OrthoDB" id="7471221at2"/>
<reference evidence="2 3" key="1">
    <citation type="submission" date="2018-08" db="EMBL/GenBank/DDBJ databases">
        <title>Flavobacterium tibetense sp. nov., isolated from a wetland YonghuCo on Tibetan Plateau.</title>
        <authorList>
            <person name="Phurbu D."/>
            <person name="Lu H."/>
            <person name="Xing P."/>
        </authorList>
    </citation>
    <scope>NUCLEOTIDE SEQUENCE [LARGE SCALE GENOMIC DNA]</scope>
    <source>
        <strain evidence="2 3">DJC</strain>
    </source>
</reference>
<evidence type="ECO:0000313" key="3">
    <source>
        <dbReference type="Proteomes" id="UP000284547"/>
    </source>
</evidence>
<comment type="caution">
    <text evidence="2">The sequence shown here is derived from an EMBL/GenBank/DDBJ whole genome shotgun (WGS) entry which is preliminary data.</text>
</comment>
<proteinExistence type="predicted"/>
<evidence type="ECO:0000256" key="1">
    <source>
        <dbReference type="SAM" id="MobiDB-lite"/>
    </source>
</evidence>
<organism evidence="2 3">
    <name type="scientific">Pseudotabrizicola alkalilacus</name>
    <dbReference type="NCBI Taxonomy" id="2305252"/>
    <lineage>
        <taxon>Bacteria</taxon>
        <taxon>Pseudomonadati</taxon>
        <taxon>Pseudomonadota</taxon>
        <taxon>Alphaproteobacteria</taxon>
        <taxon>Rhodobacterales</taxon>
        <taxon>Paracoccaceae</taxon>
        <taxon>Pseudotabrizicola</taxon>
    </lineage>
</organism>